<dbReference type="InParanoid" id="W4K334"/>
<reference evidence="5 6" key="1">
    <citation type="journal article" date="2012" name="New Phytol.">
        <title>Insight into trade-off between wood decay and parasitism from the genome of a fungal forest pathogen.</title>
        <authorList>
            <person name="Olson A."/>
            <person name="Aerts A."/>
            <person name="Asiegbu F."/>
            <person name="Belbahri L."/>
            <person name="Bouzid O."/>
            <person name="Broberg A."/>
            <person name="Canback B."/>
            <person name="Coutinho P.M."/>
            <person name="Cullen D."/>
            <person name="Dalman K."/>
            <person name="Deflorio G."/>
            <person name="van Diepen L.T."/>
            <person name="Dunand C."/>
            <person name="Duplessis S."/>
            <person name="Durling M."/>
            <person name="Gonthier P."/>
            <person name="Grimwood J."/>
            <person name="Fossdal C.G."/>
            <person name="Hansson D."/>
            <person name="Henrissat B."/>
            <person name="Hietala A."/>
            <person name="Himmelstrand K."/>
            <person name="Hoffmeister D."/>
            <person name="Hogberg N."/>
            <person name="James T.Y."/>
            <person name="Karlsson M."/>
            <person name="Kohler A."/>
            <person name="Kues U."/>
            <person name="Lee Y.H."/>
            <person name="Lin Y.C."/>
            <person name="Lind M."/>
            <person name="Lindquist E."/>
            <person name="Lombard V."/>
            <person name="Lucas S."/>
            <person name="Lunden K."/>
            <person name="Morin E."/>
            <person name="Murat C."/>
            <person name="Park J."/>
            <person name="Raffaello T."/>
            <person name="Rouze P."/>
            <person name="Salamov A."/>
            <person name="Schmutz J."/>
            <person name="Solheim H."/>
            <person name="Stahlberg J."/>
            <person name="Velez H."/>
            <person name="de Vries R.P."/>
            <person name="Wiebenga A."/>
            <person name="Woodward S."/>
            <person name="Yakovlev I."/>
            <person name="Garbelotto M."/>
            <person name="Martin F."/>
            <person name="Grigoriev I.V."/>
            <person name="Stenlid J."/>
        </authorList>
    </citation>
    <scope>NUCLEOTIDE SEQUENCE [LARGE SCALE GENOMIC DNA]</scope>
    <source>
        <strain evidence="5 6">TC 32-1</strain>
    </source>
</reference>
<evidence type="ECO:0000259" key="3">
    <source>
        <dbReference type="Pfam" id="PF03446"/>
    </source>
</evidence>
<sequence length="303" mass="32200">MSHTIAIVAAGAMGSAVAARLTAAGCTVLTNLDGRSDATRRRALEAGMIDVPFTDIPRRASCMLSIIPPSDAQSLAERYLEACRASANAGVATPVYVDCNAVNPQTVKGIATLFKQTGVGFVDAGIIGGPPREGYFPTFYASADQHDLFALGALEELRTYGMKLAVLKGDGAGAGDASALKMSYAGITKGLTGLFTTMILSANAASPATTTALLRELHASQPALLQRATRSIPDMLPKAYRWISEMEEISEFVGEPLQDVHKGMSNVYRRVRDSVGGDGDDQRVLEKFVKDAIEILEKERESI</sequence>
<evidence type="ECO:0000313" key="6">
    <source>
        <dbReference type="Proteomes" id="UP000030671"/>
    </source>
</evidence>
<dbReference type="Proteomes" id="UP000030671">
    <property type="component" value="Unassembled WGS sequence"/>
</dbReference>
<accession>W4K334</accession>
<dbReference type="InterPro" id="IPR015814">
    <property type="entry name" value="Pgluconate_DH_NAD-bd_C"/>
</dbReference>
<dbReference type="InterPro" id="IPR008927">
    <property type="entry name" value="6-PGluconate_DH-like_C_sf"/>
</dbReference>
<dbReference type="Pfam" id="PF09130">
    <property type="entry name" value="DUF1932"/>
    <property type="match status" value="1"/>
</dbReference>
<dbReference type="GO" id="GO:0050661">
    <property type="term" value="F:NADP binding"/>
    <property type="evidence" value="ECO:0007669"/>
    <property type="project" value="InterPro"/>
</dbReference>
<dbReference type="GeneID" id="20670686"/>
<dbReference type="PANTHER" id="PTHR43580:SF2">
    <property type="entry name" value="CYTOKINE-LIKE NUCLEAR FACTOR N-PAC"/>
    <property type="match status" value="1"/>
</dbReference>
<dbReference type="EMBL" id="KI925459">
    <property type="protein sequence ID" value="ETW80233.1"/>
    <property type="molecule type" value="Genomic_DNA"/>
</dbReference>
<evidence type="ECO:0000313" key="5">
    <source>
        <dbReference type="EMBL" id="ETW80233.1"/>
    </source>
</evidence>
<dbReference type="PANTHER" id="PTHR43580">
    <property type="entry name" value="OXIDOREDUCTASE GLYR1-RELATED"/>
    <property type="match status" value="1"/>
</dbReference>
<organism evidence="5 6">
    <name type="scientific">Heterobasidion irregulare (strain TC 32-1)</name>
    <dbReference type="NCBI Taxonomy" id="747525"/>
    <lineage>
        <taxon>Eukaryota</taxon>
        <taxon>Fungi</taxon>
        <taxon>Dikarya</taxon>
        <taxon>Basidiomycota</taxon>
        <taxon>Agaricomycotina</taxon>
        <taxon>Agaricomycetes</taxon>
        <taxon>Russulales</taxon>
        <taxon>Bondarzewiaceae</taxon>
        <taxon>Heterobasidion</taxon>
        <taxon>Heterobasidion annosum species complex</taxon>
    </lineage>
</organism>
<evidence type="ECO:0008006" key="7">
    <source>
        <dbReference type="Google" id="ProtNLM"/>
    </source>
</evidence>
<dbReference type="KEGG" id="hir:HETIRDRAFT_320728"/>
<evidence type="ECO:0000256" key="1">
    <source>
        <dbReference type="ARBA" id="ARBA00007598"/>
    </source>
</evidence>
<dbReference type="InterPro" id="IPR006115">
    <property type="entry name" value="6PGDH_NADP-bd"/>
</dbReference>
<evidence type="ECO:0000256" key="2">
    <source>
        <dbReference type="SAM" id="SignalP"/>
    </source>
</evidence>
<dbReference type="InterPro" id="IPR013328">
    <property type="entry name" value="6PGD_dom2"/>
</dbReference>
<gene>
    <name evidence="5" type="ORF">HETIRDRAFT_320728</name>
</gene>
<evidence type="ECO:0000259" key="4">
    <source>
        <dbReference type="Pfam" id="PF09130"/>
    </source>
</evidence>
<proteinExistence type="inferred from homology"/>
<feature type="signal peptide" evidence="2">
    <location>
        <begin position="1"/>
        <end position="18"/>
    </location>
</feature>
<dbReference type="Gene3D" id="3.40.50.720">
    <property type="entry name" value="NAD(P)-binding Rossmann-like Domain"/>
    <property type="match status" value="1"/>
</dbReference>
<dbReference type="STRING" id="747525.W4K334"/>
<dbReference type="InterPro" id="IPR036291">
    <property type="entry name" value="NAD(P)-bd_dom_sf"/>
</dbReference>
<feature type="chain" id="PRO_5004844050" description="6-phosphogluconate dehydrogenase C-terminal domain-like protein" evidence="2">
    <location>
        <begin position="19"/>
        <end position="303"/>
    </location>
</feature>
<dbReference type="InterPro" id="IPR051265">
    <property type="entry name" value="HIBADH-related_NP60_sf"/>
</dbReference>
<dbReference type="SUPFAM" id="SSF51735">
    <property type="entry name" value="NAD(P)-binding Rossmann-fold domains"/>
    <property type="match status" value="1"/>
</dbReference>
<dbReference type="RefSeq" id="XP_009547009.1">
    <property type="nucleotide sequence ID" value="XM_009548714.1"/>
</dbReference>
<name>W4K334_HETIT</name>
<comment type="similarity">
    <text evidence="1">Belongs to the HIBADH-related family. NP60 subfamily.</text>
</comment>
<dbReference type="eggNOG" id="ENOG502RXGX">
    <property type="taxonomic scope" value="Eukaryota"/>
</dbReference>
<dbReference type="AlphaFoldDB" id="W4K334"/>
<dbReference type="Gene3D" id="1.10.1040.10">
    <property type="entry name" value="N-(1-d-carboxylethyl)-l-norvaline Dehydrogenase, domain 2"/>
    <property type="match status" value="1"/>
</dbReference>
<dbReference type="OrthoDB" id="9988102at2759"/>
<dbReference type="SUPFAM" id="SSF48179">
    <property type="entry name" value="6-phosphogluconate dehydrogenase C-terminal domain-like"/>
    <property type="match status" value="1"/>
</dbReference>
<keyword evidence="6" id="KW-1185">Reference proteome</keyword>
<protein>
    <recommendedName>
        <fullName evidence="7">6-phosphogluconate dehydrogenase C-terminal domain-like protein</fullName>
    </recommendedName>
</protein>
<feature type="domain" description="6-phosphogluconate dehydrogenase NADP-binding" evidence="3">
    <location>
        <begin position="4"/>
        <end position="133"/>
    </location>
</feature>
<feature type="domain" description="Phosphogluconate dehydrogenase NAD-binding putative C-terminal" evidence="4">
    <location>
        <begin position="206"/>
        <end position="271"/>
    </location>
</feature>
<dbReference type="HOGENOM" id="CLU_052530_0_0_1"/>
<dbReference type="Pfam" id="PF03446">
    <property type="entry name" value="NAD_binding_2"/>
    <property type="match status" value="1"/>
</dbReference>
<keyword evidence="2" id="KW-0732">Signal</keyword>